<name>A0A091E5Q9_FUKDA</name>
<evidence type="ECO:0000313" key="2">
    <source>
        <dbReference type="Proteomes" id="UP000028990"/>
    </source>
</evidence>
<sequence>MNFLTSIQEPRGNERIPSLENCVSLEEKEEVNEFKMLQAAQGGRWDIKFALNGGRDLGKGAHNCEKHVPSGKGSHLCKLAILLLLCCCVCPQMRGLKLNRLRGSAKNSETGLLDDCILIREEDFTAFTGLCPPHFHKARAQQSTMFDQGGPRIAVAVFPLRGPLAGLQQLHASLCSPYDHRSMRSQAFRKRKFHSVYEHKNNYWGKAPE</sequence>
<proteinExistence type="predicted"/>
<organism evidence="1 2">
    <name type="scientific">Fukomys damarensis</name>
    <name type="common">Damaraland mole rat</name>
    <name type="synonym">Cryptomys damarensis</name>
    <dbReference type="NCBI Taxonomy" id="885580"/>
    <lineage>
        <taxon>Eukaryota</taxon>
        <taxon>Metazoa</taxon>
        <taxon>Chordata</taxon>
        <taxon>Craniata</taxon>
        <taxon>Vertebrata</taxon>
        <taxon>Euteleostomi</taxon>
        <taxon>Mammalia</taxon>
        <taxon>Eutheria</taxon>
        <taxon>Euarchontoglires</taxon>
        <taxon>Glires</taxon>
        <taxon>Rodentia</taxon>
        <taxon>Hystricomorpha</taxon>
        <taxon>Bathyergidae</taxon>
        <taxon>Fukomys</taxon>
    </lineage>
</organism>
<gene>
    <name evidence="1" type="ORF">H920_08137</name>
</gene>
<dbReference type="AlphaFoldDB" id="A0A091E5Q9"/>
<protein>
    <submittedName>
        <fullName evidence="1">Uncharacterized protein</fullName>
    </submittedName>
</protein>
<evidence type="ECO:0000313" key="1">
    <source>
        <dbReference type="EMBL" id="KFO30441.1"/>
    </source>
</evidence>
<accession>A0A091E5Q9</accession>
<keyword evidence="2" id="KW-1185">Reference proteome</keyword>
<dbReference type="EMBL" id="KN122430">
    <property type="protein sequence ID" value="KFO30441.1"/>
    <property type="molecule type" value="Genomic_DNA"/>
</dbReference>
<reference evidence="1 2" key="1">
    <citation type="submission" date="2013-11" db="EMBL/GenBank/DDBJ databases">
        <title>The Damaraland mole rat (Fukomys damarensis) genome and evolution of African mole rats.</title>
        <authorList>
            <person name="Gladyshev V.N."/>
            <person name="Fang X."/>
        </authorList>
    </citation>
    <scope>NUCLEOTIDE SEQUENCE [LARGE SCALE GENOMIC DNA]</scope>
    <source>
        <tissue evidence="1">Liver</tissue>
    </source>
</reference>
<dbReference type="Proteomes" id="UP000028990">
    <property type="component" value="Unassembled WGS sequence"/>
</dbReference>